<dbReference type="InterPro" id="IPR050300">
    <property type="entry name" value="GDXG_lipolytic_enzyme"/>
</dbReference>
<evidence type="ECO:0000256" key="1">
    <source>
        <dbReference type="ARBA" id="ARBA00022801"/>
    </source>
</evidence>
<dbReference type="GO" id="GO:0016787">
    <property type="term" value="F:hydrolase activity"/>
    <property type="evidence" value="ECO:0007669"/>
    <property type="project" value="UniProtKB-KW"/>
</dbReference>
<dbReference type="Ensembl" id="ENSVKKT00000024870.1">
    <property type="protein sequence ID" value="ENSVKKP00000024277.1"/>
    <property type="gene ID" value="ENSVKKG00000015937.1"/>
</dbReference>
<dbReference type="OMA" id="YYEHPKA"/>
<dbReference type="Pfam" id="PF07859">
    <property type="entry name" value="Abhydrolase_3"/>
    <property type="match status" value="2"/>
</dbReference>
<proteinExistence type="predicted"/>
<dbReference type="PANTHER" id="PTHR48081:SF32">
    <property type="entry name" value="ALPHA_BETA HYDROLASE FOLD-3 DOMAIN-CONTAINING PROTEIN"/>
    <property type="match status" value="1"/>
</dbReference>
<evidence type="ECO:0000259" key="2">
    <source>
        <dbReference type="Pfam" id="PF07859"/>
    </source>
</evidence>
<dbReference type="InterPro" id="IPR013094">
    <property type="entry name" value="AB_hydrolase_3"/>
</dbReference>
<reference evidence="3" key="2">
    <citation type="submission" date="2025-09" db="UniProtKB">
        <authorList>
            <consortium name="Ensembl"/>
        </authorList>
    </citation>
    <scope>IDENTIFICATION</scope>
</reference>
<dbReference type="PANTHER" id="PTHR48081">
    <property type="entry name" value="AB HYDROLASE SUPERFAMILY PROTEIN C4A8.06C"/>
    <property type="match status" value="1"/>
</dbReference>
<keyword evidence="4" id="KW-1185">Reference proteome</keyword>
<reference evidence="3" key="1">
    <citation type="submission" date="2025-08" db="UniProtKB">
        <authorList>
            <consortium name="Ensembl"/>
        </authorList>
    </citation>
    <scope>IDENTIFICATION</scope>
</reference>
<keyword evidence="1" id="KW-0378">Hydrolase</keyword>
<feature type="domain" description="Alpha/beta hydrolase fold-3" evidence="2">
    <location>
        <begin position="97"/>
        <end position="225"/>
    </location>
</feature>
<dbReference type="Proteomes" id="UP000694545">
    <property type="component" value="Unplaced"/>
</dbReference>
<dbReference type="Gene3D" id="3.40.50.1820">
    <property type="entry name" value="alpha/beta hydrolase"/>
    <property type="match status" value="1"/>
</dbReference>
<organism evidence="3 4">
    <name type="scientific">Varanus komodoensis</name>
    <name type="common">Komodo dragon</name>
    <dbReference type="NCBI Taxonomy" id="61221"/>
    <lineage>
        <taxon>Eukaryota</taxon>
        <taxon>Metazoa</taxon>
        <taxon>Chordata</taxon>
        <taxon>Craniata</taxon>
        <taxon>Vertebrata</taxon>
        <taxon>Euteleostomi</taxon>
        <taxon>Lepidosauria</taxon>
        <taxon>Squamata</taxon>
        <taxon>Bifurcata</taxon>
        <taxon>Unidentata</taxon>
        <taxon>Episquamata</taxon>
        <taxon>Toxicofera</taxon>
        <taxon>Anguimorpha</taxon>
        <taxon>Paleoanguimorpha</taxon>
        <taxon>Varanoidea</taxon>
        <taxon>Varanidae</taxon>
        <taxon>Varanus</taxon>
    </lineage>
</organism>
<evidence type="ECO:0000313" key="4">
    <source>
        <dbReference type="Proteomes" id="UP000694545"/>
    </source>
</evidence>
<sequence>MCTSMHIFQKGIAFLFCAFYLYFPLSKSSCSSPMSFPKQGLFLEKLGICHRYQMWRIALNGIPVMKSSYLIIKDLAFDDIPVRVYWPRTPSTSRRGILYLHGGIGVCGSSHDRICRYFAEVTDSVVVNVGFRLVPEYPSHVTIRDCCTAATHFLKNAKAYGVDPNRVLIAGDSSGGTFAAAVSQKLVMRDDLPRLRAQVLLYPFLQAVDFSLPSHQQNHSTPPLVDVDGIMKNAHVPEHVLVKCRKWISADNIPEQFKVRGYTPPVPAPFSKQLYETCKAAFDPTFSPLLAEDCIIRRLPDTFIYTCEYDVIRDDGLLYKKRLEDNGVSVTWFHVKNGYHGILSLSEVLRRQKLSSVQENIPWAEGSQRILSLWSVNYSTLRTLL</sequence>
<dbReference type="SUPFAM" id="SSF53474">
    <property type="entry name" value="alpha/beta-Hydrolases"/>
    <property type="match status" value="1"/>
</dbReference>
<feature type="domain" description="Alpha/beta hydrolase fold-3" evidence="2">
    <location>
        <begin position="278"/>
        <end position="343"/>
    </location>
</feature>
<name>A0A8D2LNM9_VARKO</name>
<dbReference type="AlphaFoldDB" id="A0A8D2LNM9"/>
<accession>A0A8D2LNM9</accession>
<protein>
    <recommendedName>
        <fullName evidence="2">Alpha/beta hydrolase fold-3 domain-containing protein</fullName>
    </recommendedName>
</protein>
<evidence type="ECO:0000313" key="3">
    <source>
        <dbReference type="Ensembl" id="ENSVKKP00000024277.1"/>
    </source>
</evidence>
<dbReference type="InterPro" id="IPR029058">
    <property type="entry name" value="AB_hydrolase_fold"/>
</dbReference>